<dbReference type="Proteomes" id="UP000825935">
    <property type="component" value="Chromosome 17"/>
</dbReference>
<evidence type="ECO:0000313" key="2">
    <source>
        <dbReference type="EMBL" id="KAH7373449.1"/>
    </source>
</evidence>
<proteinExistence type="predicted"/>
<dbReference type="Gene3D" id="3.50.50.60">
    <property type="entry name" value="FAD/NAD(P)-binding domain"/>
    <property type="match status" value="2"/>
</dbReference>
<dbReference type="EMBL" id="CM035422">
    <property type="protein sequence ID" value="KAH7373449.1"/>
    <property type="molecule type" value="Genomic_DNA"/>
</dbReference>
<evidence type="ECO:0000313" key="3">
    <source>
        <dbReference type="Proteomes" id="UP000825935"/>
    </source>
</evidence>
<protein>
    <recommendedName>
        <fullName evidence="1">Cilia- and flagella-associated protein 61 N-terminal domain-containing protein</fullName>
    </recommendedName>
</protein>
<comment type="caution">
    <text evidence="2">The sequence shown here is derived from an EMBL/GenBank/DDBJ whole genome shotgun (WGS) entry which is preliminary data.</text>
</comment>
<accession>A0A8T2SWF6</accession>
<feature type="domain" description="Cilia- and flagella-associated protein 61 N-terminal" evidence="1">
    <location>
        <begin position="8"/>
        <end position="258"/>
    </location>
</feature>
<dbReference type="PANTHER" id="PTHR21178">
    <property type="entry name" value="CILIA- AND FLAGELLA-ASSOCIATED PROTEIN 61"/>
    <property type="match status" value="1"/>
</dbReference>
<gene>
    <name evidence="2" type="ORF">KP509_17G056500</name>
</gene>
<reference evidence="2" key="1">
    <citation type="submission" date="2021-08" db="EMBL/GenBank/DDBJ databases">
        <title>WGS assembly of Ceratopteris richardii.</title>
        <authorList>
            <person name="Marchant D.B."/>
            <person name="Chen G."/>
            <person name="Jenkins J."/>
            <person name="Shu S."/>
            <person name="Leebens-Mack J."/>
            <person name="Grimwood J."/>
            <person name="Schmutz J."/>
            <person name="Soltis P."/>
            <person name="Soltis D."/>
            <person name="Chen Z.-H."/>
        </authorList>
    </citation>
    <scope>NUCLEOTIDE SEQUENCE</scope>
    <source>
        <strain evidence="2">Whitten #5841</strain>
        <tissue evidence="2">Leaf</tissue>
    </source>
</reference>
<dbReference type="InterPro" id="IPR038884">
    <property type="entry name" value="CFAP61"/>
</dbReference>
<organism evidence="2 3">
    <name type="scientific">Ceratopteris richardii</name>
    <name type="common">Triangle waterfern</name>
    <dbReference type="NCBI Taxonomy" id="49495"/>
    <lineage>
        <taxon>Eukaryota</taxon>
        <taxon>Viridiplantae</taxon>
        <taxon>Streptophyta</taxon>
        <taxon>Embryophyta</taxon>
        <taxon>Tracheophyta</taxon>
        <taxon>Polypodiopsida</taxon>
        <taxon>Polypodiidae</taxon>
        <taxon>Polypodiales</taxon>
        <taxon>Pteridineae</taxon>
        <taxon>Pteridaceae</taxon>
        <taxon>Parkerioideae</taxon>
        <taxon>Ceratopteris</taxon>
    </lineage>
</organism>
<dbReference type="InterPro" id="IPR036188">
    <property type="entry name" value="FAD/NAD-bd_sf"/>
</dbReference>
<dbReference type="AlphaFoldDB" id="A0A8T2SWF6"/>
<sequence length="1066" mass="118881">MESDGLYIRMAEPCDCAAVEASFRSMLPRLRAAFGFLDFCSLIEHSLYPLVGLTRDNEVVAFAAFNDAPTVPGGVFGKKAVEAKAWAAKEASNHGYSVENSLWVEACVALPIKSVIQENYFAGFLKAVFKLSPETRVVLDLSPFEYATVLKFLKPLSRSQDMDLVLSMCLRSTVLPAMTIKQAIVKDYDDLFPVVDNAQKKSSPLSNLPNSAYPLYPFAMARLIAAQDAENKVLVAEVDHKLIGVMSLTNKLDFKILSSIRQDALLDSAPIEVGQDVEDTNTMKQDSDMQNDENGFTDKRNSAFKNHEAYVQSSLRNAFEITLFCLLDEFSYSALDFIAGALAFEGKEYCIMRMPHNSPAPEFLQYFTLVKCKGQMENIAEVDHMLLYIIHQKSLANSFEVRAARPQDMNIVRSFLERLQVSTNISHWVERRAKGCMALVASCGTEIIGLALVDQNCPNDGLLSHFDIKQLTNLEQHQEIHRAVLVFFFLNPLFANRQRLFLREIMRLMEKSILFLPVFQGQNVSNMLEDMILVPGRWHASMCATNMWTQASPQASPTSRSSVRGTAVMSATNPVYGQYVGIDCSLFTMTHKLLSKKRISVNSRIVVVGASQTAAACLNKLMTCSNIYFSNVTLISPLGLKSLYVNGKSPLDAELGPVNAILKMGINLLVNIVTATVTDLDRKMKIVSLSNGKNLHYDYLVLTIGLQDQTRDKIKATSCKGMLKLEDLAVLINENALNISKLESPIVVYGLSLQTFCTIQLLLSSGIPGSSVVVVYPELEPLDTFAEQCFKDGSIAASTMKELRAAGVIERSAFRLLEIIPDEEGCVQAVGLEKLFRASVSSSSQSNNGGICIKQPCKLLVTCTQPHVDQPIFRAIRKEGLVFNGRIVVDGNFQTNDPNIFACGSCAMFSRQCGKHLNHELFNSNELGQALANSLISLFIDYLPCHDTLWRGVLPDPFETLPLLRTTQTWPSTLLPRLIQAKCLAALLPENWVYFNVKKCTLQSKYNTLFEQPWIMRKDEWQLKVQWTEAKEIKEMTYYGKVNLEAWKFIRLVGCHDPLIFSLLSG</sequence>
<dbReference type="OMA" id="RWNEGQI"/>
<dbReference type="SUPFAM" id="SSF51905">
    <property type="entry name" value="FAD/NAD(P)-binding domain"/>
    <property type="match status" value="2"/>
</dbReference>
<name>A0A8T2SWF6_CERRI</name>
<dbReference type="OrthoDB" id="1932852at2759"/>
<keyword evidence="3" id="KW-1185">Reference proteome</keyword>
<dbReference type="PANTHER" id="PTHR21178:SF8">
    <property type="entry name" value="CILIA- AND FLAGELLA-ASSOCIATED PROTEIN 61"/>
    <property type="match status" value="1"/>
</dbReference>
<dbReference type="Pfam" id="PF16092">
    <property type="entry name" value="CFAP61_N"/>
    <property type="match status" value="1"/>
</dbReference>
<evidence type="ECO:0000259" key="1">
    <source>
        <dbReference type="Pfam" id="PF16092"/>
    </source>
</evidence>
<dbReference type="InterPro" id="IPR032151">
    <property type="entry name" value="CFAP61_N"/>
</dbReference>